<dbReference type="HAMAP" id="MF_01966">
    <property type="entry name" value="NADHX_epimerase"/>
    <property type="match status" value="1"/>
</dbReference>
<feature type="binding site" evidence="18">
    <location>
        <position position="128"/>
    </location>
    <ligand>
        <name>K(+)</name>
        <dbReference type="ChEBI" id="CHEBI:29103"/>
    </ligand>
</feature>
<dbReference type="InterPro" id="IPR036652">
    <property type="entry name" value="YjeF_N_dom_sf"/>
</dbReference>
<evidence type="ECO:0000313" key="23">
    <source>
        <dbReference type="Proteomes" id="UP001203423"/>
    </source>
</evidence>
<feature type="binding site" evidence="18">
    <location>
        <position position="162"/>
    </location>
    <ligand>
        <name>(6S)-NADPHX</name>
        <dbReference type="ChEBI" id="CHEBI:64076"/>
    </ligand>
</feature>
<evidence type="ECO:0000256" key="4">
    <source>
        <dbReference type="ARBA" id="ARBA00009524"/>
    </source>
</evidence>
<evidence type="ECO:0000256" key="13">
    <source>
        <dbReference type="ARBA" id="ARBA00023268"/>
    </source>
</evidence>
<feature type="binding site" evidence="17">
    <location>
        <position position="261"/>
    </location>
    <ligand>
        <name>(6S)-NADPHX</name>
        <dbReference type="ChEBI" id="CHEBI:64076"/>
    </ligand>
</feature>
<evidence type="ECO:0000256" key="5">
    <source>
        <dbReference type="ARBA" id="ARBA00022723"/>
    </source>
</evidence>
<keyword evidence="7 17" id="KW-0067">ATP-binding</keyword>
<evidence type="ECO:0000259" key="20">
    <source>
        <dbReference type="PROSITE" id="PS51383"/>
    </source>
</evidence>
<evidence type="ECO:0000256" key="2">
    <source>
        <dbReference type="ARBA" id="ARBA00000909"/>
    </source>
</evidence>
<keyword evidence="9 18" id="KW-0630">Potassium</keyword>
<evidence type="ECO:0000256" key="11">
    <source>
        <dbReference type="ARBA" id="ARBA00023235"/>
    </source>
</evidence>
<dbReference type="InterPro" id="IPR017953">
    <property type="entry name" value="Carbohydrate_kinase_pred_CS"/>
</dbReference>
<evidence type="ECO:0000256" key="18">
    <source>
        <dbReference type="HAMAP-Rule" id="MF_01966"/>
    </source>
</evidence>
<evidence type="ECO:0000256" key="16">
    <source>
        <dbReference type="ARBA" id="ARBA00049209"/>
    </source>
</evidence>
<feature type="binding site" evidence="18">
    <location>
        <position position="165"/>
    </location>
    <ligand>
        <name>K(+)</name>
        <dbReference type="ChEBI" id="CHEBI:29103"/>
    </ligand>
</feature>
<comment type="similarity">
    <text evidence="3 19">In the N-terminal section; belongs to the NnrE/AIBP family.</text>
</comment>
<accession>A0ABT0LF06</accession>
<dbReference type="NCBIfam" id="TIGR00196">
    <property type="entry name" value="yjeF_cterm"/>
    <property type="match status" value="1"/>
</dbReference>
<evidence type="ECO:0000256" key="9">
    <source>
        <dbReference type="ARBA" id="ARBA00022958"/>
    </source>
</evidence>
<comment type="catalytic activity">
    <reaction evidence="1 18 19">
        <text>(6R)-NADHX = (6S)-NADHX</text>
        <dbReference type="Rhea" id="RHEA:32215"/>
        <dbReference type="ChEBI" id="CHEBI:64074"/>
        <dbReference type="ChEBI" id="CHEBI:64075"/>
        <dbReference type="EC" id="5.1.99.6"/>
    </reaction>
</comment>
<evidence type="ECO:0000256" key="17">
    <source>
        <dbReference type="HAMAP-Rule" id="MF_01965"/>
    </source>
</evidence>
<dbReference type="InterPro" id="IPR030677">
    <property type="entry name" value="Nnr"/>
</dbReference>
<comment type="cofactor">
    <cofactor evidence="18 19">
        <name>K(+)</name>
        <dbReference type="ChEBI" id="CHEBI:29103"/>
    </cofactor>
    <text evidence="18 19">Binds 1 potassium ion per subunit.</text>
</comment>
<dbReference type="PIRSF" id="PIRSF017184">
    <property type="entry name" value="Nnr"/>
    <property type="match status" value="1"/>
</dbReference>
<proteinExistence type="inferred from homology"/>
<keyword evidence="5 18" id="KW-0479">Metal-binding</keyword>
<evidence type="ECO:0000256" key="3">
    <source>
        <dbReference type="ARBA" id="ARBA00006001"/>
    </source>
</evidence>
<name>A0ABT0LF06_9GAMM</name>
<dbReference type="Pfam" id="PF01256">
    <property type="entry name" value="Carb_kinase"/>
    <property type="match status" value="1"/>
</dbReference>
<feature type="binding site" evidence="17">
    <location>
        <position position="435"/>
    </location>
    <ligand>
        <name>(6S)-NADPHX</name>
        <dbReference type="ChEBI" id="CHEBI:64076"/>
    </ligand>
</feature>
<dbReference type="Proteomes" id="UP001203423">
    <property type="component" value="Unassembled WGS sequence"/>
</dbReference>
<dbReference type="Gene3D" id="3.40.50.10260">
    <property type="entry name" value="YjeF N-terminal domain"/>
    <property type="match status" value="1"/>
</dbReference>
<comment type="similarity">
    <text evidence="18">Belongs to the NnrE/AIBP family.</text>
</comment>
<feature type="binding site" evidence="17">
    <location>
        <position position="323"/>
    </location>
    <ligand>
        <name>(6S)-NADPHX</name>
        <dbReference type="ChEBI" id="CHEBI:64076"/>
    </ligand>
</feature>
<evidence type="ECO:0000256" key="12">
    <source>
        <dbReference type="ARBA" id="ARBA00023239"/>
    </source>
</evidence>
<comment type="similarity">
    <text evidence="17">Belongs to the NnrD/CARKD family.</text>
</comment>
<evidence type="ECO:0000256" key="7">
    <source>
        <dbReference type="ARBA" id="ARBA00022840"/>
    </source>
</evidence>
<evidence type="ECO:0000256" key="10">
    <source>
        <dbReference type="ARBA" id="ARBA00023027"/>
    </source>
</evidence>
<evidence type="ECO:0000259" key="21">
    <source>
        <dbReference type="PROSITE" id="PS51385"/>
    </source>
</evidence>
<evidence type="ECO:0000256" key="19">
    <source>
        <dbReference type="PIRNR" id="PIRNR017184"/>
    </source>
</evidence>
<sequence>MNHDALTFTTLYLSKHIKEAEIRVVDKGHTSLFGLVEFAAAAAFELLKQLEKTAEPIYLLAGNGNNGSDTYLLASLLLHAGIQASVMSHHKTHLSTELERAKGAYLSQGGTVQPFNVSVILGAQVIVDGLLGTGLRKGKLTPELESVISAVNESKAWVLSLDVPSGIDADTGFAFSSAIIADVTLSFGGIKQGLYTGRARHCTGQVHHAFVGLINQLPESKTIKVSQLNLAKMLPPRQKDSHKGDNGKVLIIGGDTGMVGAVSMAAEACLRAGAGLVSVISKSEHLMVVSSRRPEIMFCACDRIDKDVRKRFDWADVLVIGPGLGRGPWGEALLNTAKHCNKHCVVDADALNLLKGQGWHHGDWILTPHSGEAARLLDISRVEVEQDRFSAVKQIYQIYGGVVVLKGAGTLIYDGEQMIVVPVGNPGLATAGSGDVLSGVIGALLAQGLTALHAAILGVVVHGKAADLAIKEGERGMLASDLMLFIRKLLNENIIKI</sequence>
<dbReference type="CDD" id="cd01171">
    <property type="entry name" value="YXKO-related"/>
    <property type="match status" value="1"/>
</dbReference>
<feature type="binding site" evidence="17">
    <location>
        <position position="369"/>
    </location>
    <ligand>
        <name>(6S)-NADPHX</name>
        <dbReference type="ChEBI" id="CHEBI:64076"/>
    </ligand>
</feature>
<dbReference type="NCBIfam" id="TIGR00197">
    <property type="entry name" value="yjeF_nterm"/>
    <property type="match status" value="1"/>
</dbReference>
<dbReference type="PROSITE" id="PS51383">
    <property type="entry name" value="YJEF_C_3"/>
    <property type="match status" value="1"/>
</dbReference>
<dbReference type="EMBL" id="JAKIKS010000075">
    <property type="protein sequence ID" value="MCL1126144.1"/>
    <property type="molecule type" value="Genomic_DNA"/>
</dbReference>
<evidence type="ECO:0000256" key="14">
    <source>
        <dbReference type="ARBA" id="ARBA00025153"/>
    </source>
</evidence>
<reference evidence="22 23" key="1">
    <citation type="submission" date="2022-01" db="EMBL/GenBank/DDBJ databases">
        <title>Whole genome-based taxonomy of the Shewanellaceae.</title>
        <authorList>
            <person name="Martin-Rodriguez A.J."/>
        </authorList>
    </citation>
    <scope>NUCLEOTIDE SEQUENCE [LARGE SCALE GENOMIC DNA]</scope>
    <source>
        <strain evidence="22 23">DSM 17177</strain>
    </source>
</reference>
<keyword evidence="8 17" id="KW-0521">NADP</keyword>
<evidence type="ECO:0000256" key="8">
    <source>
        <dbReference type="ARBA" id="ARBA00022857"/>
    </source>
</evidence>
<dbReference type="SUPFAM" id="SSF53613">
    <property type="entry name" value="Ribokinase-like"/>
    <property type="match status" value="1"/>
</dbReference>
<comment type="catalytic activity">
    <reaction evidence="15 17 19">
        <text>(6S)-NADHX + ADP = AMP + phosphate + NADH + H(+)</text>
        <dbReference type="Rhea" id="RHEA:32223"/>
        <dbReference type="ChEBI" id="CHEBI:15378"/>
        <dbReference type="ChEBI" id="CHEBI:43474"/>
        <dbReference type="ChEBI" id="CHEBI:57945"/>
        <dbReference type="ChEBI" id="CHEBI:64074"/>
        <dbReference type="ChEBI" id="CHEBI:456215"/>
        <dbReference type="ChEBI" id="CHEBI:456216"/>
        <dbReference type="EC" id="4.2.1.136"/>
    </reaction>
</comment>
<dbReference type="PROSITE" id="PS01050">
    <property type="entry name" value="YJEF_C_2"/>
    <property type="match status" value="1"/>
</dbReference>
<dbReference type="EC" id="5.1.99.6" evidence="19"/>
<keyword evidence="6 17" id="KW-0547">Nucleotide-binding</keyword>
<comment type="function">
    <text evidence="18">Catalyzes the epimerization of the S- and R-forms of NAD(P)HX, a damaged form of NAD(P)H that is a result of enzymatic or heat-dependent hydration. This is a prerequisite for the S-specific NAD(P)H-hydrate dehydratase to allow the repair of both epimers of NAD(P)HX.</text>
</comment>
<comment type="caution">
    <text evidence="18">Lacks conserved residue(s) required for the propagation of feature annotation.</text>
</comment>
<organism evidence="22 23">
    <name type="scientific">Shewanella surugensis</name>
    <dbReference type="NCBI Taxonomy" id="212020"/>
    <lineage>
        <taxon>Bacteria</taxon>
        <taxon>Pseudomonadati</taxon>
        <taxon>Pseudomonadota</taxon>
        <taxon>Gammaproteobacteria</taxon>
        <taxon>Alteromonadales</taxon>
        <taxon>Shewanellaceae</taxon>
        <taxon>Shewanella</taxon>
    </lineage>
</organism>
<protein>
    <recommendedName>
        <fullName evidence="19">Bifunctional NAD(P)H-hydrate repair enzyme</fullName>
    </recommendedName>
    <alternativeName>
        <fullName evidence="19">Nicotinamide nucleotide repair protein</fullName>
    </alternativeName>
    <domain>
        <recommendedName>
            <fullName evidence="19">ADP-dependent (S)-NAD(P)H-hydrate dehydratase</fullName>
            <ecNumber evidence="19">4.2.1.136</ecNumber>
        </recommendedName>
        <alternativeName>
            <fullName evidence="19">ADP-dependent NAD(P)HX dehydratase</fullName>
        </alternativeName>
    </domain>
    <domain>
        <recommendedName>
            <fullName evidence="19">NAD(P)H-hydrate epimerase</fullName>
            <ecNumber evidence="19">5.1.99.6</ecNumber>
        </recommendedName>
    </domain>
</protein>
<feature type="binding site" evidence="17">
    <location>
        <position position="434"/>
    </location>
    <ligand>
        <name>AMP</name>
        <dbReference type="ChEBI" id="CHEBI:456215"/>
    </ligand>
</feature>
<feature type="binding site" evidence="18">
    <location>
        <begin position="65"/>
        <end position="69"/>
    </location>
    <ligand>
        <name>(6S)-NADPHX</name>
        <dbReference type="ChEBI" id="CHEBI:64076"/>
    </ligand>
</feature>
<feature type="binding site" evidence="18">
    <location>
        <position position="66"/>
    </location>
    <ligand>
        <name>K(+)</name>
        <dbReference type="ChEBI" id="CHEBI:29103"/>
    </ligand>
</feature>
<comment type="similarity">
    <text evidence="4 19">In the C-terminal section; belongs to the NnrD/CARKD family.</text>
</comment>
<dbReference type="InterPro" id="IPR029056">
    <property type="entry name" value="Ribokinase-like"/>
</dbReference>
<keyword evidence="23" id="KW-1185">Reference proteome</keyword>
<comment type="subunit">
    <text evidence="17">Homotetramer.</text>
</comment>
<dbReference type="Gene3D" id="3.40.1190.20">
    <property type="match status" value="1"/>
</dbReference>
<dbReference type="SUPFAM" id="SSF64153">
    <property type="entry name" value="YjeF N-terminal domain-like"/>
    <property type="match status" value="1"/>
</dbReference>
<dbReference type="InterPro" id="IPR004443">
    <property type="entry name" value="YjeF_N_dom"/>
</dbReference>
<dbReference type="PANTHER" id="PTHR12592:SF0">
    <property type="entry name" value="ATP-DEPENDENT (S)-NAD(P)H-HYDRATE DEHYDRATASE"/>
    <property type="match status" value="1"/>
</dbReference>
<feature type="domain" description="YjeF N-terminal" evidence="21">
    <location>
        <begin position="17"/>
        <end position="219"/>
    </location>
</feature>
<dbReference type="PANTHER" id="PTHR12592">
    <property type="entry name" value="ATP-DEPENDENT (S)-NAD(P)H-HYDRATE DEHYDRATASE FAMILY MEMBER"/>
    <property type="match status" value="1"/>
</dbReference>
<evidence type="ECO:0000256" key="6">
    <source>
        <dbReference type="ARBA" id="ARBA00022741"/>
    </source>
</evidence>
<dbReference type="InterPro" id="IPR000631">
    <property type="entry name" value="CARKD"/>
</dbReference>
<keyword evidence="13" id="KW-0511">Multifunctional enzyme</keyword>
<keyword evidence="12 17" id="KW-0456">Lyase</keyword>
<dbReference type="HAMAP" id="MF_01965">
    <property type="entry name" value="NADHX_dehydratase"/>
    <property type="match status" value="1"/>
</dbReference>
<feature type="domain" description="YjeF C-terminal" evidence="20">
    <location>
        <begin position="226"/>
        <end position="493"/>
    </location>
</feature>
<dbReference type="RefSeq" id="WP_248941532.1">
    <property type="nucleotide sequence ID" value="NZ_JAKIKS010000075.1"/>
</dbReference>
<comment type="function">
    <text evidence="17">Catalyzes the dehydration of the S-form of NAD(P)HX at the expense of ADP, which is converted to AMP. Together with NAD(P)HX epimerase, which catalyzes the epimerization of the S- and R-forms, the enzyme allows the repair of both epimers of NAD(P)HX, a damaged form of NAD(P)H that is a result of enzymatic or heat-dependent hydration.</text>
</comment>
<keyword evidence="11 18" id="KW-0413">Isomerase</keyword>
<evidence type="ECO:0000256" key="15">
    <source>
        <dbReference type="ARBA" id="ARBA00048238"/>
    </source>
</evidence>
<comment type="function">
    <text evidence="14 19">Bifunctional enzyme that catalyzes the epimerization of the S- and R-forms of NAD(P)HX and the dehydration of the S-form of NAD(P)HX at the expense of ADP, which is converted to AMP. This allows the repair of both epimers of NAD(P)HX, a damaged form of NAD(P)H that is a result of enzymatic or heat-dependent hydration.</text>
</comment>
<dbReference type="Pfam" id="PF03853">
    <property type="entry name" value="YjeF_N"/>
    <property type="match status" value="1"/>
</dbReference>
<comment type="cofactor">
    <cofactor evidence="17">
        <name>Mg(2+)</name>
        <dbReference type="ChEBI" id="CHEBI:18420"/>
    </cofactor>
</comment>
<dbReference type="EC" id="4.2.1.136" evidence="19"/>
<evidence type="ECO:0000313" key="22">
    <source>
        <dbReference type="EMBL" id="MCL1126144.1"/>
    </source>
</evidence>
<comment type="catalytic activity">
    <reaction evidence="16 17 19">
        <text>(6S)-NADPHX + ADP = AMP + phosphate + NADPH + H(+)</text>
        <dbReference type="Rhea" id="RHEA:32235"/>
        <dbReference type="ChEBI" id="CHEBI:15378"/>
        <dbReference type="ChEBI" id="CHEBI:43474"/>
        <dbReference type="ChEBI" id="CHEBI:57783"/>
        <dbReference type="ChEBI" id="CHEBI:64076"/>
        <dbReference type="ChEBI" id="CHEBI:456215"/>
        <dbReference type="ChEBI" id="CHEBI:456216"/>
        <dbReference type="EC" id="4.2.1.136"/>
    </reaction>
</comment>
<comment type="caution">
    <text evidence="22">The sequence shown here is derived from an EMBL/GenBank/DDBJ whole genome shotgun (WGS) entry which is preliminary data.</text>
</comment>
<dbReference type="PROSITE" id="PS51385">
    <property type="entry name" value="YJEF_N"/>
    <property type="match status" value="1"/>
</dbReference>
<keyword evidence="10 17" id="KW-0520">NAD</keyword>
<evidence type="ECO:0000256" key="1">
    <source>
        <dbReference type="ARBA" id="ARBA00000013"/>
    </source>
</evidence>
<comment type="catalytic activity">
    <reaction evidence="2 18 19">
        <text>(6R)-NADPHX = (6S)-NADPHX</text>
        <dbReference type="Rhea" id="RHEA:32227"/>
        <dbReference type="ChEBI" id="CHEBI:64076"/>
        <dbReference type="ChEBI" id="CHEBI:64077"/>
        <dbReference type="EC" id="5.1.99.6"/>
    </reaction>
</comment>
<feature type="binding site" evidence="17">
    <location>
        <begin position="406"/>
        <end position="410"/>
    </location>
    <ligand>
        <name>AMP</name>
        <dbReference type="ChEBI" id="CHEBI:456215"/>
    </ligand>
</feature>
<gene>
    <name evidence="18" type="primary">nnrE</name>
    <name evidence="17" type="synonym">nnrD</name>
    <name evidence="22" type="ORF">L2764_17090</name>
</gene>